<evidence type="ECO:0000313" key="1">
    <source>
        <dbReference type="EMBL" id="AJA09538.1"/>
    </source>
</evidence>
<reference evidence="1 2" key="1">
    <citation type="journal article" date="2015" name="Int. J. Syst. Evol. Microbiol.">
        <title>Description of Sphingopyxis fribergensis sp. nov. - a soil bacterium with the ability to degrade styrene and phenylacetic acid.</title>
        <authorList>
            <person name="Oelschlagel M."/>
            <person name="Ruckert C."/>
            <person name="Kalinowski J."/>
            <person name="Schmidt G."/>
            <person name="Schlomann M."/>
            <person name="Tischler D."/>
        </authorList>
    </citation>
    <scope>NUCLEOTIDE SEQUENCE [LARGE SCALE GENOMIC DNA]</scope>
    <source>
        <strain evidence="1 2">Kp5.2</strain>
    </source>
</reference>
<accession>A0A0A7PJX6</accession>
<gene>
    <name evidence="1" type="ORF">SKP52_13250</name>
</gene>
<dbReference type="AlphaFoldDB" id="A0A0A7PJX6"/>
<dbReference type="KEGG" id="sphk:SKP52_13250"/>
<proteinExistence type="predicted"/>
<dbReference type="HOGENOM" id="CLU_2540842_0_0_5"/>
<organism evidence="1 2">
    <name type="scientific">Sphingopyxis fribergensis</name>
    <dbReference type="NCBI Taxonomy" id="1515612"/>
    <lineage>
        <taxon>Bacteria</taxon>
        <taxon>Pseudomonadati</taxon>
        <taxon>Pseudomonadota</taxon>
        <taxon>Alphaproteobacteria</taxon>
        <taxon>Sphingomonadales</taxon>
        <taxon>Sphingomonadaceae</taxon>
        <taxon>Sphingopyxis</taxon>
    </lineage>
</organism>
<protein>
    <submittedName>
        <fullName evidence="1">Uncharacterized protein</fullName>
    </submittedName>
</protein>
<evidence type="ECO:0000313" key="2">
    <source>
        <dbReference type="Proteomes" id="UP000030907"/>
    </source>
</evidence>
<sequence>MLPWCPSPHGSPFVDLASPIDPASIFFITLSTAQIARGIALRARLSEIDLSPRQPVDSQRQQAPFLIALPSRIRETEGRPLSK</sequence>
<keyword evidence="2" id="KW-1185">Reference proteome</keyword>
<dbReference type="Proteomes" id="UP000030907">
    <property type="component" value="Chromosome"/>
</dbReference>
<dbReference type="EMBL" id="CP009122">
    <property type="protein sequence ID" value="AJA09538.1"/>
    <property type="molecule type" value="Genomic_DNA"/>
</dbReference>
<name>A0A0A7PJX6_9SPHN</name>